<comment type="caution">
    <text evidence="8">The sequence shown here is derived from an EMBL/GenBank/DDBJ whole genome shotgun (WGS) entry which is preliminary data.</text>
</comment>
<organism evidence="8 9">
    <name type="scientific">Falsiroseomonas frigidaquae</name>
    <dbReference type="NCBI Taxonomy" id="487318"/>
    <lineage>
        <taxon>Bacteria</taxon>
        <taxon>Pseudomonadati</taxon>
        <taxon>Pseudomonadota</taxon>
        <taxon>Alphaproteobacteria</taxon>
        <taxon>Acetobacterales</taxon>
        <taxon>Roseomonadaceae</taxon>
        <taxon>Falsiroseomonas</taxon>
    </lineage>
</organism>
<dbReference type="InterPro" id="IPR001343">
    <property type="entry name" value="Hemolysn_Ca-bd"/>
</dbReference>
<evidence type="ECO:0000259" key="7">
    <source>
        <dbReference type="Pfam" id="PF14252"/>
    </source>
</evidence>
<proteinExistence type="predicted"/>
<evidence type="ECO:0000256" key="1">
    <source>
        <dbReference type="ARBA" id="ARBA00001913"/>
    </source>
</evidence>
<evidence type="ECO:0000259" key="6">
    <source>
        <dbReference type="Pfam" id="PF08548"/>
    </source>
</evidence>
<dbReference type="Pfam" id="PF08548">
    <property type="entry name" value="Peptidase_M10_C"/>
    <property type="match status" value="2"/>
</dbReference>
<feature type="region of interest" description="Disordered" evidence="5">
    <location>
        <begin position="1838"/>
        <end position="1881"/>
    </location>
</feature>
<dbReference type="InterPro" id="IPR013858">
    <property type="entry name" value="Peptidase_M10B_C"/>
</dbReference>
<dbReference type="PROSITE" id="PS00330">
    <property type="entry name" value="HEMOLYSIN_CALCIUM"/>
    <property type="match status" value="15"/>
</dbReference>
<dbReference type="PANTHER" id="PTHR38340:SF1">
    <property type="entry name" value="S-LAYER PROTEIN"/>
    <property type="match status" value="1"/>
</dbReference>
<dbReference type="PANTHER" id="PTHR38340">
    <property type="entry name" value="S-LAYER PROTEIN"/>
    <property type="match status" value="1"/>
</dbReference>
<keyword evidence="9" id="KW-1185">Reference proteome</keyword>
<dbReference type="Pfam" id="PF13753">
    <property type="entry name" value="SWM_repeat"/>
    <property type="match status" value="2"/>
</dbReference>
<dbReference type="Pfam" id="PF00353">
    <property type="entry name" value="HemolysinCabind"/>
    <property type="match status" value="17"/>
</dbReference>
<dbReference type="InterPro" id="IPR050557">
    <property type="entry name" value="RTX_toxin/Mannuronan_C5-epim"/>
</dbReference>
<comment type="subcellular location">
    <subcellularLocation>
        <location evidence="2">Secreted</location>
    </subcellularLocation>
</comment>
<comment type="cofactor">
    <cofactor evidence="1">
        <name>Ca(2+)</name>
        <dbReference type="ChEBI" id="CHEBI:29108"/>
    </cofactor>
</comment>
<dbReference type="Gene3D" id="2.60.40.10">
    <property type="entry name" value="Immunoglobulins"/>
    <property type="match status" value="1"/>
</dbReference>
<dbReference type="InterPro" id="IPR018511">
    <property type="entry name" value="Hemolysin-typ_Ca-bd_CS"/>
</dbReference>
<dbReference type="InterPro" id="IPR013783">
    <property type="entry name" value="Ig-like_fold"/>
</dbReference>
<reference evidence="8 9" key="1">
    <citation type="submission" date="2020-03" db="EMBL/GenBank/DDBJ databases">
        <title>Roseomonas selenitidurans sp. nov. isolated from soil.</title>
        <authorList>
            <person name="Liu H."/>
        </authorList>
    </citation>
    <scope>NUCLEOTIDE SEQUENCE [LARGE SCALE GENOMIC DNA]</scope>
    <source>
        <strain evidence="8 9">JCM 15073</strain>
    </source>
</reference>
<dbReference type="PRINTS" id="PR00313">
    <property type="entry name" value="CABNDNGRPT"/>
</dbReference>
<feature type="domain" description="Peptidase M10 serralysin C-terminal" evidence="6">
    <location>
        <begin position="2665"/>
        <end position="2783"/>
    </location>
</feature>
<evidence type="ECO:0000256" key="4">
    <source>
        <dbReference type="ARBA" id="ARBA00022737"/>
    </source>
</evidence>
<evidence type="ECO:0000313" key="8">
    <source>
        <dbReference type="EMBL" id="NKE47732.1"/>
    </source>
</evidence>
<feature type="domain" description="Peptidase M10 serralysin C-terminal" evidence="6">
    <location>
        <begin position="2361"/>
        <end position="2490"/>
    </location>
</feature>
<dbReference type="InterPro" id="IPR028059">
    <property type="entry name" value="SWM_rpt"/>
</dbReference>
<dbReference type="Pfam" id="PF14252">
    <property type="entry name" value="DUF4347"/>
    <property type="match status" value="1"/>
</dbReference>
<dbReference type="Gene3D" id="2.150.10.10">
    <property type="entry name" value="Serralysin-like metalloprotease, C-terminal"/>
    <property type="match status" value="12"/>
</dbReference>
<name>A0ABX1F5S6_9PROT</name>
<protein>
    <submittedName>
        <fullName evidence="8">DUF4347 domain-containing protein</fullName>
    </submittedName>
</protein>
<dbReference type="EMBL" id="JAAVTX010000007">
    <property type="protein sequence ID" value="NKE47732.1"/>
    <property type="molecule type" value="Genomic_DNA"/>
</dbReference>
<dbReference type="SUPFAM" id="SSF51120">
    <property type="entry name" value="beta-Roll"/>
    <property type="match status" value="16"/>
</dbReference>
<dbReference type="NCBIfam" id="TIGR02059">
    <property type="entry name" value="swm_rep_I"/>
    <property type="match status" value="2"/>
</dbReference>
<dbReference type="InterPro" id="IPR011049">
    <property type="entry name" value="Serralysin-like_metalloprot_C"/>
</dbReference>
<accession>A0ABX1F5S6</accession>
<evidence type="ECO:0000256" key="5">
    <source>
        <dbReference type="SAM" id="MobiDB-lite"/>
    </source>
</evidence>
<keyword evidence="3" id="KW-0964">Secreted</keyword>
<keyword evidence="4" id="KW-0677">Repeat</keyword>
<sequence>MSDIQADTCTNSCQSGADHSAGAARQAVAVIDCAVSGWQSLRDALPAGIEAILIQPGQDGLAAMVAGLSGRHGIAALHILSHGFAGGMQLGSTTLDRAALPARRAELASIGASLAADGDILIYSCSVASGAGEAFLEDLAEITGADLAASRSLTGAAELGGNWDLEWTRGVVATQALRIETFSGVLLGGPIYSSTTAYVGEEFLTLAFDRELDAANPPEISAFLLGINGTNRAVSAVEVVGSTVKVTFSGALTAGDVIDITYSDPSGGNDAYAIQDTDGEDAETVNPVYTVLGPRPLTFETAEVNGQFLTLTYPEALASLPAANAGNFIVMVEGNPVTVNSVLVDGPAGTVTLVLDQAVVTDQIVSVAYNDPSGSNDTYAIQTPDGMDAASIGQTNVLNVTVVPTGPTPPVATANAFRGTASDAASTAVAVFQDVTVDVVDSDQLITGMVLKVHQIAGAGEILTINSVPYALATQSGSSGPFAYDVNLTAGVATITLTGLALTAADAVTFIEGITYTNSTGALSAGETAVRPIVLESITDDGPVDFNTTQVNLVGTVTIADSAAPNYALTATAIDPTITFEPGTPQQVEFLISVDQGLSLVGSMVTITPSLPEGWSYSDFALYEVNPATLSETAGSITGIIAANTLYKAVFNVTSSGTDNGGSFPVSIVATAAGFDVNTAMRSASAMVTVEPADEVPTLVATGGTPDFVGGATDPVDLFSAVTASVVDVGQVFTSLQFTVSGIVDANETIVIEGVDVLLAAGTTVLLPGLGVSGGDAGVSVAVSNGTATIDVTGLALDNTAMGSLVDALGYKNLTSNATIGDRVITVTQLVDDGVNATGTITGISATVTVTDETPPTVVSIERQTPTDEATNADVLVWRVTLSEAVQNIDASDFTVTGTTATVTNVVSAGGNAYDVTVSGGDLATVTADVTLSFAVLQNIEDQAEQTFADVTPTGDDESTYTVDNTPPAVPAFTGIEVNEGSLILSGTGEAGATLVLRPLGGGSETATLEIGQDGSWSTPVLPIGLGMGLNMFDILSRDAVGNESAVATGVAQFQNDAPAALLEGGTGNDVLLGNVGADTLEGGAGADWMNGAGGVDTADYSASTGAVQVDLSTGTGTGGDAEGDTLVGIENLVGSAEGDVLTGDGEINVLSGGAGDDTLNGGAGDDTLMGGQGDDAIYGGEGFDIVDYSAEEGELDVDLDDGDADVDYLGYDDDDDLYSIEGVIGTNNDDTLRGSDVANLLDGGEGDDRFYATLGADTLIGGDGIDQVRYTGSNFDAGVVISLDPLQQSGGAAAGHVLTEIEHVVGSSGDDWVIGDVSGVGSNVDNVFEGRSGDDILDGGFGDDTLIGGDGNNLLLGGEGNDTAVYEDREQVIEVRLDLGYIEHGGGTDEVVSIENVVAGIGNDLMIGDAADNVFEGGDGNDTLEGGIGNDQLIGGEGTDTASYANAKSGVTAALGNFQIGGFGIQANYSPNTGEALGDTYDSIENLTGSVFADALYGNAEDNVLRGLAGSDALYGGEGNDTLEGGVGMDAMHGGDGFDIASYENAASAVNASLVSFRNSAGFGATDESGRDSYNSIEGLRGSIYFDALTGNDGDNLLQGLAGNDLLVGGAGDDTIEGGAGSDVLSGDAGVDTASYASSDAAVTINLATSSARGGHAQGDSLGSIENVTGSAHDDSLTGDTGANLLMGGAGNDTLVGGAGADTLDGGEGYDTADYATSTDGVKIDMLDASQSTGDAAEDVFVSIENLLGGSGNDTLLGDGQANRLDGGDGDDFISGRGTDDVMGAAGDQLIGGAGNDTVSYEWDSVGVFVHLGMNLASHDDGDDTLSGFENAIGGSGNDDIHGSAEANMLGGGDGSDTLQGNDGADTLDGGAGNNSLDGGEGNDVVDYGAASASSVVFNTNLGEVTRYDGMSVLGVDTLSNIETLGATTGTSDLIDGSTDTRSLTIDLGAGTFVPGVGESMTVTGFEHADGGSADDVITGSTAANLLSGGDGADTLAGGAGNDTLDGGDGIDTADYSASAEAVSINLATSTNSGGDAEGDLLGAIENITGSAHDDLLVGDDGANLLSGGAGNDTLAGGGGADTLQGGAGNDVFLIDAAADHAIGEVISGGEGLDAIRFISGTASTLSLGDVTGVEVVLASDATGDLTGTTALNIDATGLAEGVEIALVGNAGSNVLTGNDNGSSWLLGGAGNDTLIGGAAADTLTGGSGADLLTGNGGIDWADYSGSTAGVSVNLKDQVQALGDAQGDTLSGIENVIGSDGNDFIRGDAADNDLLGGTGNDSLQGFEGNDTLEGGAGADELIGGAGTDFASYRAALAGVVVDLTLTRSAAGDAVGDVFLSIENLEGSTHDDVLVGDGLANALVGGAGNDTLIGGAGKDILTGGEGADVFAYGAVSDSLATPTDRDLITDWGMGDRIDLSGFDANTVLGGFQSFVYRGATTNYMDAAAGEVWTYVLGGNTYVIAGVDAGATRDFQIQITGEHSLQASDFLGVNALLAGTSGRDALTGGAGNDTLTGGSGRDTLTGGEGADQFVYTQASDSLATPTGRDVITDWGMGDQINLSGFDANTGLGGVQSFVYRGATTNYTEAAAGELWSYVLGGNTYVIGGVDAGIGRDFQIEITGVQDLQVSDFMGVAGLLAGSSGDDVLNGGSGHDTLSGAAGNDTLFGGAGKDILTGGEGADVFVYTQASDSRATPTGRDVITDWSTGDLIDLSGFDANTLLGGEQSFVYQGATTNYMDAAAGELWSYVLGGNTYVIAGVDAGNTRDFQIEITGAHNLQASDFIL</sequence>
<evidence type="ECO:0000256" key="3">
    <source>
        <dbReference type="ARBA" id="ARBA00022525"/>
    </source>
</evidence>
<dbReference type="RefSeq" id="WP_168053419.1">
    <property type="nucleotide sequence ID" value="NZ_JAATJR010000007.1"/>
</dbReference>
<dbReference type="InterPro" id="IPR011801">
    <property type="entry name" value="Swm_rep_I_cyn"/>
</dbReference>
<dbReference type="InterPro" id="IPR025592">
    <property type="entry name" value="DUF4347"/>
</dbReference>
<dbReference type="Proteomes" id="UP000765160">
    <property type="component" value="Unassembled WGS sequence"/>
</dbReference>
<evidence type="ECO:0000313" key="9">
    <source>
        <dbReference type="Proteomes" id="UP000765160"/>
    </source>
</evidence>
<evidence type="ECO:0000256" key="2">
    <source>
        <dbReference type="ARBA" id="ARBA00004613"/>
    </source>
</evidence>
<gene>
    <name evidence="8" type="ORF">HB662_23345</name>
</gene>
<feature type="domain" description="DUF4347" evidence="7">
    <location>
        <begin position="28"/>
        <end position="181"/>
    </location>
</feature>